<dbReference type="AlphaFoldDB" id="A0A8J3Y9U6"/>
<dbReference type="Proteomes" id="UP000652013">
    <property type="component" value="Unassembled WGS sequence"/>
</dbReference>
<proteinExistence type="predicted"/>
<evidence type="ECO:0000313" key="5">
    <source>
        <dbReference type="Proteomes" id="UP000652013"/>
    </source>
</evidence>
<evidence type="ECO:0000259" key="3">
    <source>
        <dbReference type="Pfam" id="PF13579"/>
    </source>
</evidence>
<organism evidence="4 5">
    <name type="scientific">Spirilliplanes yamanashiensis</name>
    <dbReference type="NCBI Taxonomy" id="42233"/>
    <lineage>
        <taxon>Bacteria</taxon>
        <taxon>Bacillati</taxon>
        <taxon>Actinomycetota</taxon>
        <taxon>Actinomycetes</taxon>
        <taxon>Micromonosporales</taxon>
        <taxon>Micromonosporaceae</taxon>
        <taxon>Spirilliplanes</taxon>
    </lineage>
</organism>
<sequence length="375" mass="38972">MRIVRLANFVTPRSGGLRTALRELGAGYAAAGHEPVLVIPGPHAADEATPQGRVVTLPGPLVPGVGGYRVLVDRARLARTLAALRPDRLEVSDRSTLRWTGDWARRAGVPSMMVSHESLAGLLRAVPGGALAADRLNARSAAAYDRIVCTTAWAAAEFARVGAPVTRAPLGVDLAFFRPGRHDPALRDRLAGPHEVLVVHCGRLSTEKRVDRSVRAVAAARRAGLRATLVVAGDGPLRERLTVQAARDAVPVRWLGHVAGRDRLAALLATADVVLAPGPVETFGLAALEALASGTPVVVSGQSALPEVVGAAGAVVPGDDAAVWGAALAEVADRPVADRRAAARARAERFGWPAAVAAFLAAHRAGVSEGDRVPQ</sequence>
<name>A0A8J3Y9U6_9ACTN</name>
<dbReference type="RefSeq" id="WP_203939180.1">
    <property type="nucleotide sequence ID" value="NZ_BAAAGJ010000002.1"/>
</dbReference>
<dbReference type="SUPFAM" id="SSF53756">
    <property type="entry name" value="UDP-Glycosyltransferase/glycogen phosphorylase"/>
    <property type="match status" value="1"/>
</dbReference>
<dbReference type="PANTHER" id="PTHR45947">
    <property type="entry name" value="SULFOQUINOVOSYL TRANSFERASE SQD2"/>
    <property type="match status" value="1"/>
</dbReference>
<dbReference type="PANTHER" id="PTHR45947:SF3">
    <property type="entry name" value="SULFOQUINOVOSYL TRANSFERASE SQD2"/>
    <property type="match status" value="1"/>
</dbReference>
<evidence type="ECO:0000313" key="4">
    <source>
        <dbReference type="EMBL" id="GIJ03932.1"/>
    </source>
</evidence>
<dbReference type="Pfam" id="PF13579">
    <property type="entry name" value="Glyco_trans_4_4"/>
    <property type="match status" value="1"/>
</dbReference>
<dbReference type="EMBL" id="BOOY01000025">
    <property type="protein sequence ID" value="GIJ03932.1"/>
    <property type="molecule type" value="Genomic_DNA"/>
</dbReference>
<dbReference type="Pfam" id="PF13692">
    <property type="entry name" value="Glyco_trans_1_4"/>
    <property type="match status" value="1"/>
</dbReference>
<keyword evidence="1 4" id="KW-0328">Glycosyltransferase</keyword>
<keyword evidence="5" id="KW-1185">Reference proteome</keyword>
<accession>A0A8J3Y9U6</accession>
<dbReference type="InterPro" id="IPR028098">
    <property type="entry name" value="Glyco_trans_4-like_N"/>
</dbReference>
<dbReference type="Gene3D" id="3.40.50.2000">
    <property type="entry name" value="Glycogen Phosphorylase B"/>
    <property type="match status" value="2"/>
</dbReference>
<dbReference type="GO" id="GO:1901137">
    <property type="term" value="P:carbohydrate derivative biosynthetic process"/>
    <property type="evidence" value="ECO:0007669"/>
    <property type="project" value="UniProtKB-ARBA"/>
</dbReference>
<gene>
    <name evidence="4" type="ORF">Sya03_32840</name>
</gene>
<feature type="domain" description="Glycosyltransferase subfamily 4-like N-terminal" evidence="3">
    <location>
        <begin position="15"/>
        <end position="167"/>
    </location>
</feature>
<comment type="caution">
    <text evidence="4">The sequence shown here is derived from an EMBL/GenBank/DDBJ whole genome shotgun (WGS) entry which is preliminary data.</text>
</comment>
<keyword evidence="2" id="KW-0808">Transferase</keyword>
<evidence type="ECO:0000256" key="2">
    <source>
        <dbReference type="ARBA" id="ARBA00022679"/>
    </source>
</evidence>
<dbReference type="InterPro" id="IPR050194">
    <property type="entry name" value="Glycosyltransferase_grp1"/>
</dbReference>
<dbReference type="GO" id="GO:0016758">
    <property type="term" value="F:hexosyltransferase activity"/>
    <property type="evidence" value="ECO:0007669"/>
    <property type="project" value="TreeGrafter"/>
</dbReference>
<reference evidence="4" key="1">
    <citation type="submission" date="2021-01" db="EMBL/GenBank/DDBJ databases">
        <title>Whole genome shotgun sequence of Spirilliplanes yamanashiensis NBRC 15828.</title>
        <authorList>
            <person name="Komaki H."/>
            <person name="Tamura T."/>
        </authorList>
    </citation>
    <scope>NUCLEOTIDE SEQUENCE</scope>
    <source>
        <strain evidence="4">NBRC 15828</strain>
    </source>
</reference>
<protein>
    <submittedName>
        <fullName evidence="4">GDP-mannose-dependent alpha-(1-6)-phosphatidylinositol dimannoside mannosyltransferase</fullName>
    </submittedName>
</protein>
<evidence type="ECO:0000256" key="1">
    <source>
        <dbReference type="ARBA" id="ARBA00022676"/>
    </source>
</evidence>